<gene>
    <name evidence="4" type="ORF">QQ020_21425</name>
</gene>
<evidence type="ECO:0000256" key="1">
    <source>
        <dbReference type="ARBA" id="ARBA00023002"/>
    </source>
</evidence>
<dbReference type="PANTHER" id="PTHR32154">
    <property type="entry name" value="PYRUVATE-FLAVODOXIN OXIDOREDUCTASE-RELATED"/>
    <property type="match status" value="1"/>
</dbReference>
<dbReference type="CDD" id="cd07034">
    <property type="entry name" value="TPP_PYR_PFOR_IOR-alpha_like"/>
    <property type="match status" value="1"/>
</dbReference>
<keyword evidence="1" id="KW-0560">Oxidoreductase</keyword>
<evidence type="ECO:0000313" key="5">
    <source>
        <dbReference type="Proteomes" id="UP001172083"/>
    </source>
</evidence>
<dbReference type="InterPro" id="IPR002869">
    <property type="entry name" value="Pyrv_flavodox_OxRed_cen"/>
</dbReference>
<dbReference type="Gene3D" id="3.40.50.920">
    <property type="match status" value="1"/>
</dbReference>
<evidence type="ECO:0000259" key="2">
    <source>
        <dbReference type="Pfam" id="PF01558"/>
    </source>
</evidence>
<accession>A0ABT8LD28</accession>
<dbReference type="Gene3D" id="3.40.50.970">
    <property type="match status" value="1"/>
</dbReference>
<dbReference type="InterPro" id="IPR029061">
    <property type="entry name" value="THDP-binding"/>
</dbReference>
<dbReference type="EMBL" id="JAUJEB010000005">
    <property type="protein sequence ID" value="MDN5214655.1"/>
    <property type="molecule type" value="Genomic_DNA"/>
</dbReference>
<feature type="domain" description="Pyruvate/ketoisovalerate oxidoreductase catalytic" evidence="2">
    <location>
        <begin position="22"/>
        <end position="210"/>
    </location>
</feature>
<dbReference type="PANTHER" id="PTHR32154:SF20">
    <property type="entry name" value="2-OXOGLUTARATE OXIDOREDUCTASE SUBUNIT KORA"/>
    <property type="match status" value="1"/>
</dbReference>
<reference evidence="4" key="1">
    <citation type="submission" date="2023-06" db="EMBL/GenBank/DDBJ databases">
        <title>Genomic of Agaribacillus aureum.</title>
        <authorList>
            <person name="Wang G."/>
        </authorList>
    </citation>
    <scope>NUCLEOTIDE SEQUENCE</scope>
    <source>
        <strain evidence="4">BMA12</strain>
    </source>
</reference>
<organism evidence="4 5">
    <name type="scientific">Agaribacillus aureus</name>
    <dbReference type="NCBI Taxonomy" id="3051825"/>
    <lineage>
        <taxon>Bacteria</taxon>
        <taxon>Pseudomonadati</taxon>
        <taxon>Bacteroidota</taxon>
        <taxon>Cytophagia</taxon>
        <taxon>Cytophagales</taxon>
        <taxon>Splendidivirgaceae</taxon>
        <taxon>Agaribacillus</taxon>
    </lineage>
</organism>
<name>A0ABT8LD28_9BACT</name>
<dbReference type="InterPro" id="IPR022367">
    <property type="entry name" value="2-oxoacid/accept_OxRdtase_asu"/>
</dbReference>
<dbReference type="InterPro" id="IPR009014">
    <property type="entry name" value="Transketo_C/PFOR_II"/>
</dbReference>
<dbReference type="SUPFAM" id="SSF52922">
    <property type="entry name" value="TK C-terminal domain-like"/>
    <property type="match status" value="1"/>
</dbReference>
<evidence type="ECO:0000313" key="4">
    <source>
        <dbReference type="EMBL" id="MDN5214655.1"/>
    </source>
</evidence>
<feature type="domain" description="Pyruvate flavodoxin/ferredoxin oxidoreductase pyrimidine binding" evidence="3">
    <location>
        <begin position="260"/>
        <end position="471"/>
    </location>
</feature>
<dbReference type="InterPro" id="IPR050722">
    <property type="entry name" value="Pyruvate:ferred/Flavod_OxRd"/>
</dbReference>
<dbReference type="Pfam" id="PF01558">
    <property type="entry name" value="POR"/>
    <property type="match status" value="1"/>
</dbReference>
<dbReference type="SUPFAM" id="SSF52518">
    <property type="entry name" value="Thiamin diphosphate-binding fold (THDP-binding)"/>
    <property type="match status" value="1"/>
</dbReference>
<dbReference type="Pfam" id="PF01855">
    <property type="entry name" value="POR_N"/>
    <property type="match status" value="1"/>
</dbReference>
<keyword evidence="5" id="KW-1185">Reference proteome</keyword>
<dbReference type="RefSeq" id="WP_346759994.1">
    <property type="nucleotide sequence ID" value="NZ_JAUJEB010000005.1"/>
</dbReference>
<dbReference type="SUPFAM" id="SSF53323">
    <property type="entry name" value="Pyruvate-ferredoxin oxidoreductase, PFOR, domain III"/>
    <property type="match status" value="1"/>
</dbReference>
<evidence type="ECO:0000259" key="3">
    <source>
        <dbReference type="Pfam" id="PF01855"/>
    </source>
</evidence>
<dbReference type="Gene3D" id="3.40.920.10">
    <property type="entry name" value="Pyruvate-ferredoxin oxidoreductase, PFOR, domain III"/>
    <property type="match status" value="1"/>
</dbReference>
<proteinExistence type="predicted"/>
<dbReference type="InterPro" id="IPR002880">
    <property type="entry name" value="Pyrv_Fd/Flavodoxin_OxRdtase_N"/>
</dbReference>
<dbReference type="Proteomes" id="UP001172083">
    <property type="component" value="Unassembled WGS sequence"/>
</dbReference>
<protein>
    <submittedName>
        <fullName evidence="4">2-oxoacid:acceptor oxidoreductase subunit alpha</fullName>
    </submittedName>
</protein>
<comment type="caution">
    <text evidence="4">The sequence shown here is derived from an EMBL/GenBank/DDBJ whole genome shotgun (WGS) entry which is preliminary data.</text>
</comment>
<sequence length="612" mass="66462">MSGKQQTEELEKVVIRFAGDSGDGMQLTGSQFTLTSALLGNDLATFPDFPAEIRAPQGTVEGVSGFQVQIGKIDIFTPGDEADVLVAMNPAALKSNLQWVRKGGNVIIDSDSFEERTFKRAGYEGNPLENGSLQDYNLIEAPITSLTKTSLQGIALDNKSVVRCKNMFALGVAYWLFDRSMDQTLDFLKAKFKKAPLLVEANSKALQAGYYYAETVEALPSNYKVPAAKIEPGKYRHISGNQAAAWGIIAAAEKMGKKLFFGSYPITPASDILHELSKYKNLGVTTFQAEDEIAAVCSAIGASYAGELGVTASAGPGIALKGEAIGLAAMVELPLVIIDVQRGGPSTGLPTKTEQADFNLAMFGRNSDCPIIVVASSTPSNCFSFAYQAAKLTVEHMTPVMFLSDGYLANGSEPWKIPSVKDLPEIVIPHARLNGQEFHPYVRDETKLSRFWAIPGTEGMEHRIGGLEKENITGNVSYDPANHELMVKVRQEKVSKVAGFIPDQEVIGTGSGEVLVVGWGSTYGSLLTAVKQLQGAGKKVDLAHFNYLSPLPKNTEAIFKQYKKVLVCELNMGQFAAYLRSIYPEVKIEQFNKIQGLPFTVMELKEKIIELL</sequence>
<dbReference type="NCBIfam" id="TIGR03710">
    <property type="entry name" value="OAFO_sf"/>
    <property type="match status" value="1"/>
</dbReference>
<dbReference type="InterPro" id="IPR019752">
    <property type="entry name" value="Pyrv/ketoisovalerate_OxRed_cat"/>
</dbReference>